<dbReference type="PROSITE" id="PS50157">
    <property type="entry name" value="ZINC_FINGER_C2H2_2"/>
    <property type="match status" value="1"/>
</dbReference>
<proteinExistence type="predicted"/>
<dbReference type="EMBL" id="GGMS01017114">
    <property type="protein sequence ID" value="MBY86317.1"/>
    <property type="molecule type" value="Transcribed_RNA"/>
</dbReference>
<evidence type="ECO:0000313" key="4">
    <source>
        <dbReference type="Proteomes" id="UP000694846"/>
    </source>
</evidence>
<dbReference type="InterPro" id="IPR052797">
    <property type="entry name" value="RegFact_GeneExpr_CellDeath"/>
</dbReference>
<evidence type="ECO:0000313" key="5">
    <source>
        <dbReference type="RefSeq" id="XP_025415774.1"/>
    </source>
</evidence>
<evidence type="ECO:0000313" key="3">
    <source>
        <dbReference type="EMBL" id="MBY86317.1"/>
    </source>
</evidence>
<keyword evidence="1" id="KW-0479">Metal-binding</keyword>
<dbReference type="AlphaFoldDB" id="A0A2S2R8C8"/>
<dbReference type="PANTHER" id="PTHR33936">
    <property type="entry name" value="PROTEIN CBG17840"/>
    <property type="match status" value="1"/>
</dbReference>
<keyword evidence="1" id="KW-0863">Zinc-finger</keyword>
<organism evidence="3">
    <name type="scientific">Sipha flava</name>
    <name type="common">yellow sugarcane aphid</name>
    <dbReference type="NCBI Taxonomy" id="143950"/>
    <lineage>
        <taxon>Eukaryota</taxon>
        <taxon>Metazoa</taxon>
        <taxon>Ecdysozoa</taxon>
        <taxon>Arthropoda</taxon>
        <taxon>Hexapoda</taxon>
        <taxon>Insecta</taxon>
        <taxon>Pterygota</taxon>
        <taxon>Neoptera</taxon>
        <taxon>Paraneoptera</taxon>
        <taxon>Hemiptera</taxon>
        <taxon>Sternorrhyncha</taxon>
        <taxon>Aphidomorpha</taxon>
        <taxon>Aphidoidea</taxon>
        <taxon>Aphididae</taxon>
        <taxon>Sipha</taxon>
    </lineage>
</organism>
<dbReference type="Gene3D" id="3.30.160.60">
    <property type="entry name" value="Classic Zinc Finger"/>
    <property type="match status" value="1"/>
</dbReference>
<dbReference type="GO" id="GO:0008270">
    <property type="term" value="F:zinc ion binding"/>
    <property type="evidence" value="ECO:0007669"/>
    <property type="project" value="UniProtKB-KW"/>
</dbReference>
<reference evidence="3" key="1">
    <citation type="submission" date="2018-04" db="EMBL/GenBank/DDBJ databases">
        <title>Transcriptome assembly of Sipha flava.</title>
        <authorList>
            <person name="Scully E.D."/>
            <person name="Geib S.M."/>
            <person name="Palmer N.A."/>
            <person name="Koch K."/>
            <person name="Bradshaw J."/>
            <person name="Heng-Moss T."/>
            <person name="Sarath G."/>
        </authorList>
    </citation>
    <scope>NUCLEOTIDE SEQUENCE</scope>
</reference>
<name>A0A2S2R8C8_9HEMI</name>
<evidence type="ECO:0000256" key="1">
    <source>
        <dbReference type="PROSITE-ProRule" id="PRU00042"/>
    </source>
</evidence>
<evidence type="ECO:0000259" key="2">
    <source>
        <dbReference type="PROSITE" id="PS50157"/>
    </source>
</evidence>
<protein>
    <submittedName>
        <fullName evidence="3">Putative zinc finger transcription factor protein 17</fullName>
    </submittedName>
    <submittedName>
        <fullName evidence="5">Uncharacterized protein LOC112687347</fullName>
    </submittedName>
</protein>
<dbReference type="PROSITE" id="PS00028">
    <property type="entry name" value="ZINC_FINGER_C2H2_1"/>
    <property type="match status" value="1"/>
</dbReference>
<keyword evidence="4" id="KW-1185">Reference proteome</keyword>
<dbReference type="InterPro" id="IPR013087">
    <property type="entry name" value="Znf_C2H2_type"/>
</dbReference>
<keyword evidence="1" id="KW-0862">Zinc</keyword>
<feature type="domain" description="C2H2-type" evidence="2">
    <location>
        <begin position="3"/>
        <end position="31"/>
    </location>
</feature>
<dbReference type="RefSeq" id="XP_025415774.1">
    <property type="nucleotide sequence ID" value="XM_025559989.1"/>
</dbReference>
<dbReference type="SMART" id="SM00355">
    <property type="entry name" value="ZnF_C2H2"/>
    <property type="match status" value="2"/>
</dbReference>
<accession>A0A2S2R8C8</accession>
<dbReference type="OrthoDB" id="6623108at2759"/>
<dbReference type="PANTHER" id="PTHR33936:SF24">
    <property type="entry name" value="C2H2-TYPE DOMAIN-CONTAINING PROTEIN"/>
    <property type="match status" value="1"/>
</dbReference>
<gene>
    <name evidence="3" type="primary">ztf-17</name>
    <name evidence="5" type="synonym">LOC112687347</name>
    <name evidence="3" type="ORF">g.69764</name>
</gene>
<dbReference type="Proteomes" id="UP000694846">
    <property type="component" value="Unplaced"/>
</dbReference>
<sequence>MEFNCDICKGKFSTKFTLTRHMKNKHDIKNELKKKSSKCISCPNQTFSKKVLLIDHLNVHHGACIEKEIYNFSNVSEFNNWLKEYELKYKCEYVLLTGKKKCKDGHRSYYECGRTGVHKEVDSSKRLKKSQGSKKLNISCTSHIILFEYFNKSSCDIIFYKHHYGHQENQLRINLPSTRKHEIVKLSQGMTMDRILDDFRSNIGNDLKREDLGTRVDLHNIKQKYNVMQNSKLHKSDTTIHNNKKALNMQEQFKEKAISLANKINNLKNNGHLKVALKKLNSIEAFIDATLNNDELPNNFNKKLNEPPNKTLNYKKCSSLQKNMKQEKVNVLVKPSQVETEHFDNVLLQKKYYILYCNENEHSYFKK</sequence>
<reference evidence="5" key="2">
    <citation type="submission" date="2025-04" db="UniProtKB">
        <authorList>
            <consortium name="RefSeq"/>
        </authorList>
    </citation>
    <scope>IDENTIFICATION</scope>
    <source>
        <tissue evidence="5">Whole body</tissue>
    </source>
</reference>